<dbReference type="AlphaFoldDB" id="A0A9W5T8M3"/>
<gene>
    <name evidence="3" type="ORF">BaOVIS_007540</name>
</gene>
<protein>
    <submittedName>
        <fullName evidence="3">Vesicle transport protein</fullName>
    </submittedName>
</protein>
<reference evidence="3" key="1">
    <citation type="submission" date="2019-12" db="EMBL/GenBank/DDBJ databases">
        <title>Genome sequence of Babesia ovis.</title>
        <authorList>
            <person name="Yamagishi J."/>
            <person name="Sevinc F."/>
            <person name="Xuan X."/>
        </authorList>
    </citation>
    <scope>NUCLEOTIDE SEQUENCE</scope>
    <source>
        <strain evidence="3">Selcuk</strain>
    </source>
</reference>
<comment type="similarity">
    <text evidence="1">Belongs to the STXBP/unc-18/SEC1 family.</text>
</comment>
<name>A0A9W5T8M3_BABOV</name>
<evidence type="ECO:0000313" key="4">
    <source>
        <dbReference type="Proteomes" id="UP001057455"/>
    </source>
</evidence>
<dbReference type="InterPro" id="IPR001619">
    <property type="entry name" value="Sec1-like"/>
</dbReference>
<dbReference type="InterPro" id="IPR027482">
    <property type="entry name" value="Sec1-like_dom2"/>
</dbReference>
<dbReference type="GO" id="GO:0016192">
    <property type="term" value="P:vesicle-mediated transport"/>
    <property type="evidence" value="ECO:0007669"/>
    <property type="project" value="InterPro"/>
</dbReference>
<organism evidence="3 4">
    <name type="scientific">Babesia ovis</name>
    <dbReference type="NCBI Taxonomy" id="5869"/>
    <lineage>
        <taxon>Eukaryota</taxon>
        <taxon>Sar</taxon>
        <taxon>Alveolata</taxon>
        <taxon>Apicomplexa</taxon>
        <taxon>Aconoidasida</taxon>
        <taxon>Piroplasmida</taxon>
        <taxon>Babesiidae</taxon>
        <taxon>Babesia</taxon>
    </lineage>
</organism>
<dbReference type="Proteomes" id="UP001057455">
    <property type="component" value="Unassembled WGS sequence"/>
</dbReference>
<sequence length="746" mass="82781">MSLVDQVAADARTEFLSSVASVIGSIDQLKSKSCPSSFRTSDVTTNIYRASNCRTTLAYEKIRHDAEQSIRRFLSDGNNIYLNCTQDVLDLLDHLFSGNELLNLGFAAIRVIQTRPPHQRTRSADTTDPSRSYELYLIRPTFADAALLKTALSYDRSECFVLCLPGISEMFPDVLQGVLGNGFTVSCGMGKQTGNRIVHLFNCNVHMAPVETCALSMFLSQSFESFYTEGDPMASWFFTRAMEHLESRMFDGVVNIVTCLGHLSKFAGEILVNSRRDCAAELIIRGTARSSTASDMPFLTRDLRRTSGDHIDRQGSPSGLSTTASTSSNTTTDTDHMETRMRLLRQSPIVDEAVLIDRRVDMVTPMCLNFTYEGLIDNILGVVNSSVVLPQGVVEGSTGISGILEQYRNTFSQNTPEDTSLAATDSTVFHLKSPLYRELRWLNYSEVGKHLHQRALQVHKGYERGDLATLDEMDAFVKKFKNLQKEHSELSVHVNLMSWLSSVVNGDCTQLLHQLEDSILQSTTDVKLEDSKLASITAKLFNKTYDPCVALFLDLIFWNVEVHQVYRLLVLLSQTRDGVKPSDLHSIKRAIVDQYGFSELLSIQKLENMGLITANDSPDGLRWSRLCKKLNLLVDRDTSTSDYAVIFGGYAPISVRLFQLIVLARNVSSVESELRLLDCPVSVLRQKSVLPSNARSKANSKLLGFLGGVTLGEIAAVASLNQKRGDHILILATNVVSMKSMLTSGI</sequence>
<evidence type="ECO:0000313" key="3">
    <source>
        <dbReference type="EMBL" id="GFE53350.1"/>
    </source>
</evidence>
<dbReference type="InterPro" id="IPR043155">
    <property type="entry name" value="VPS33_dom3b"/>
</dbReference>
<proteinExistence type="inferred from homology"/>
<dbReference type="Gene3D" id="3.90.830.10">
    <property type="entry name" value="Syntaxin Binding Protein 1, Chain A, domain 2"/>
    <property type="match status" value="1"/>
</dbReference>
<accession>A0A9W5T8M3</accession>
<comment type="caution">
    <text evidence="3">The sequence shown here is derived from an EMBL/GenBank/DDBJ whole genome shotgun (WGS) entry which is preliminary data.</text>
</comment>
<dbReference type="Gene3D" id="1.25.40.850">
    <property type="match status" value="1"/>
</dbReference>
<dbReference type="Pfam" id="PF00995">
    <property type="entry name" value="Sec1"/>
    <property type="match status" value="1"/>
</dbReference>
<feature type="region of interest" description="Disordered" evidence="2">
    <location>
        <begin position="307"/>
        <end position="337"/>
    </location>
</feature>
<dbReference type="EMBL" id="BLIY01000006">
    <property type="protein sequence ID" value="GFE53350.1"/>
    <property type="molecule type" value="Genomic_DNA"/>
</dbReference>
<keyword evidence="4" id="KW-1185">Reference proteome</keyword>
<evidence type="ECO:0000256" key="2">
    <source>
        <dbReference type="SAM" id="MobiDB-lite"/>
    </source>
</evidence>
<evidence type="ECO:0000256" key="1">
    <source>
        <dbReference type="ARBA" id="ARBA00009884"/>
    </source>
</evidence>
<dbReference type="OrthoDB" id="10262287at2759"/>
<dbReference type="InterPro" id="IPR043127">
    <property type="entry name" value="Sec-1-like_dom3a"/>
</dbReference>
<dbReference type="Gene3D" id="3.40.50.1910">
    <property type="match status" value="2"/>
</dbReference>
<dbReference type="PANTHER" id="PTHR11679">
    <property type="entry name" value="VESICLE PROTEIN SORTING-ASSOCIATED"/>
    <property type="match status" value="1"/>
</dbReference>
<dbReference type="SUPFAM" id="SSF56815">
    <property type="entry name" value="Sec1/munc18-like (SM) proteins"/>
    <property type="match status" value="1"/>
</dbReference>
<dbReference type="InterPro" id="IPR036045">
    <property type="entry name" value="Sec1-like_sf"/>
</dbReference>
<feature type="compositionally biased region" description="Low complexity" evidence="2">
    <location>
        <begin position="316"/>
        <end position="332"/>
    </location>
</feature>